<dbReference type="Proteomes" id="UP000467488">
    <property type="component" value="Chromosome"/>
</dbReference>
<gene>
    <name evidence="2" type="primary">abrB</name>
    <name evidence="2" type="ORF">EIMP300_69700</name>
</gene>
<evidence type="ECO:0000313" key="3">
    <source>
        <dbReference type="Proteomes" id="UP000467488"/>
    </source>
</evidence>
<dbReference type="PIRSF" id="PIRSF038991">
    <property type="entry name" value="Protein_AbrB"/>
    <property type="match status" value="1"/>
</dbReference>
<keyword evidence="1" id="KW-0812">Transmembrane</keyword>
<dbReference type="GO" id="GO:0016020">
    <property type="term" value="C:membrane"/>
    <property type="evidence" value="ECO:0007669"/>
    <property type="project" value="InterPro"/>
</dbReference>
<dbReference type="EMBL" id="AP022360">
    <property type="protein sequence ID" value="BBU85570.1"/>
    <property type="molecule type" value="Genomic_DNA"/>
</dbReference>
<feature type="transmembrane region" description="Helical" evidence="1">
    <location>
        <begin position="6"/>
        <end position="32"/>
    </location>
</feature>
<keyword evidence="1" id="KW-0472">Membrane</keyword>
<dbReference type="PANTHER" id="PTHR38457:SF1">
    <property type="entry name" value="REGULATOR ABRB-RELATED"/>
    <property type="match status" value="1"/>
</dbReference>
<dbReference type="PANTHER" id="PTHR38457">
    <property type="entry name" value="REGULATOR ABRB-RELATED"/>
    <property type="match status" value="1"/>
</dbReference>
<evidence type="ECO:0000313" key="2">
    <source>
        <dbReference type="EMBL" id="BBU85570.1"/>
    </source>
</evidence>
<name>A0A8S0G0H2_ECOLX</name>
<feature type="transmembrane region" description="Helical" evidence="1">
    <location>
        <begin position="53"/>
        <end position="75"/>
    </location>
</feature>
<dbReference type="GO" id="GO:0010468">
    <property type="term" value="P:regulation of gene expression"/>
    <property type="evidence" value="ECO:0007669"/>
    <property type="project" value="InterPro"/>
</dbReference>
<dbReference type="Pfam" id="PF05145">
    <property type="entry name" value="AbrB"/>
    <property type="match status" value="1"/>
</dbReference>
<protein>
    <submittedName>
        <fullName evidence="2">AbrB family transcriptional regulator</fullName>
    </submittedName>
</protein>
<dbReference type="InterPro" id="IPR007820">
    <property type="entry name" value="AbrB_fam"/>
</dbReference>
<reference evidence="2 3" key="1">
    <citation type="submission" date="2020-01" db="EMBL/GenBank/DDBJ databases">
        <title>Dynamics of blaIMP-6 dissemination in carbapenem resistant Enterobacteriacea isolated from regional surveillance in Osaka, Japan.</title>
        <authorList>
            <person name="Abe R."/>
            <person name="Akeda Y."/>
            <person name="Sugawara Y."/>
            <person name="Yamamoto N."/>
            <person name="Tomono K."/>
            <person name="Takeuchi D."/>
            <person name="Kawahara R."/>
            <person name="Hamada S."/>
        </authorList>
    </citation>
    <scope>NUCLEOTIDE SEQUENCE [LARGE SCALE GENOMIC DNA]</scope>
    <source>
        <strain evidence="2 3">E300</strain>
    </source>
</reference>
<dbReference type="AlphaFoldDB" id="A0A8S0G0H2"/>
<organism evidence="2 3">
    <name type="scientific">Escherichia coli</name>
    <dbReference type="NCBI Taxonomy" id="562"/>
    <lineage>
        <taxon>Bacteria</taxon>
        <taxon>Pseudomonadati</taxon>
        <taxon>Pseudomonadota</taxon>
        <taxon>Gammaproteobacteria</taxon>
        <taxon>Enterobacterales</taxon>
        <taxon>Enterobacteriaceae</taxon>
        <taxon>Escherichia</taxon>
    </lineage>
</organism>
<feature type="transmembrane region" description="Helical" evidence="1">
    <location>
        <begin position="81"/>
        <end position="103"/>
    </location>
</feature>
<sequence>MPVLQWGMLCVLSLLLSIGFLALHLPAALLLGPMIAGIIFSMHGVTLQLPRSAFLAAQAILGCMIAQNLTGSILTTLAVNWPIVLAILLVTLLSSAIVGWLLVRYSSLLKPGNTGAWGSSPGGAAAMVAMAQDYGADIRLVAFMQYLRVLFVAGAAVLVTRMMLGDNAEAVNQQIVWFPPVSINLLLTILLAVVAGTAGCLLRLPSGTMLIPMLAGAVLQSGQLITIELPEWLLAMAYMAIGWRIGLGFDKQILLRALRPLPQILLSIFALLVGRVAPICAGMAWGLTRFMHIDFMTAYLATSPGGLDTVAVIAAGSNADMALIIAMQTLRLFSILLTGPAIARFISTYAPKRSA</sequence>
<dbReference type="NCBIfam" id="TIGR03082">
    <property type="entry name" value="Gneg_AbrB_dup"/>
    <property type="match status" value="2"/>
</dbReference>
<feature type="transmembrane region" description="Helical" evidence="1">
    <location>
        <begin position="176"/>
        <end position="202"/>
    </location>
</feature>
<evidence type="ECO:0000256" key="1">
    <source>
        <dbReference type="SAM" id="Phobius"/>
    </source>
</evidence>
<feature type="transmembrane region" description="Helical" evidence="1">
    <location>
        <begin position="146"/>
        <end position="164"/>
    </location>
</feature>
<feature type="transmembrane region" description="Helical" evidence="1">
    <location>
        <begin position="261"/>
        <end position="287"/>
    </location>
</feature>
<feature type="transmembrane region" description="Helical" evidence="1">
    <location>
        <begin position="321"/>
        <end position="343"/>
    </location>
</feature>
<accession>A0A8S0G0H2</accession>
<proteinExistence type="predicted"/>
<dbReference type="InterPro" id="IPR017516">
    <property type="entry name" value="AbrB_dup"/>
</dbReference>
<keyword evidence="1" id="KW-1133">Transmembrane helix</keyword>